<dbReference type="SUPFAM" id="SSF52317">
    <property type="entry name" value="Class I glutamine amidotransferase-like"/>
    <property type="match status" value="1"/>
</dbReference>
<dbReference type="Gene3D" id="3.40.50.880">
    <property type="match status" value="1"/>
</dbReference>
<proteinExistence type="predicted"/>
<dbReference type="InterPro" id="IPR006287">
    <property type="entry name" value="DJ-1"/>
</dbReference>
<dbReference type="Pfam" id="PF01965">
    <property type="entry name" value="DJ-1_PfpI"/>
    <property type="match status" value="1"/>
</dbReference>
<dbReference type="EMBL" id="FPHE01000161">
    <property type="protein sequence ID" value="SFV67264.1"/>
    <property type="molecule type" value="Genomic_DNA"/>
</dbReference>
<sequence>MANILLPISSGFEEVELVSLVDVLRRGGAEVRIAYVDSEFESDLIVGANGITIKADTALKNVISEDFDMILFAGGWDNTYVLRDNSRVQKLIKEFYNDGKVIGAMCASVVALKEAGVLGSEYTCYPAAKDEVDHEGYRDDKMVVTDGNIMTSRGPGTALCFGLEILKRMVGVESYQAVKDGMLLNFCE</sequence>
<dbReference type="InterPro" id="IPR002818">
    <property type="entry name" value="DJ-1/PfpI"/>
</dbReference>
<dbReference type="PANTHER" id="PTHR48094">
    <property type="entry name" value="PROTEIN/NUCLEIC ACID DEGLYCASE DJ-1-RELATED"/>
    <property type="match status" value="1"/>
</dbReference>
<dbReference type="CDD" id="cd03135">
    <property type="entry name" value="GATase1_DJ-1"/>
    <property type="match status" value="1"/>
</dbReference>
<gene>
    <name evidence="2" type="ORF">MNB_SV-12-498</name>
</gene>
<protein>
    <submittedName>
        <fullName evidence="2">4-methyl-5(B-hydroxyethyl)-thiazole monophosphate biosynthesis enzyme</fullName>
    </submittedName>
</protein>
<organism evidence="2">
    <name type="scientific">hydrothermal vent metagenome</name>
    <dbReference type="NCBI Taxonomy" id="652676"/>
    <lineage>
        <taxon>unclassified sequences</taxon>
        <taxon>metagenomes</taxon>
        <taxon>ecological metagenomes</taxon>
    </lineage>
</organism>
<dbReference type="AlphaFoldDB" id="A0A1W1CNB0"/>
<dbReference type="InterPro" id="IPR050325">
    <property type="entry name" value="Prot/Nucl_acid_deglycase"/>
</dbReference>
<dbReference type="NCBIfam" id="TIGR01383">
    <property type="entry name" value="not_thiJ"/>
    <property type="match status" value="1"/>
</dbReference>
<dbReference type="InterPro" id="IPR029062">
    <property type="entry name" value="Class_I_gatase-like"/>
</dbReference>
<evidence type="ECO:0000313" key="2">
    <source>
        <dbReference type="EMBL" id="SFV67264.1"/>
    </source>
</evidence>
<evidence type="ECO:0000259" key="1">
    <source>
        <dbReference type="Pfam" id="PF01965"/>
    </source>
</evidence>
<name>A0A1W1CNB0_9ZZZZ</name>
<dbReference type="PANTHER" id="PTHR48094:SF12">
    <property type="entry name" value="PARKINSON DISEASE PROTEIN 7 HOMOLOG"/>
    <property type="match status" value="1"/>
</dbReference>
<accession>A0A1W1CNB0</accession>
<dbReference type="GO" id="GO:0005737">
    <property type="term" value="C:cytoplasm"/>
    <property type="evidence" value="ECO:0007669"/>
    <property type="project" value="TreeGrafter"/>
</dbReference>
<feature type="domain" description="DJ-1/PfpI" evidence="1">
    <location>
        <begin position="3"/>
        <end position="167"/>
    </location>
</feature>
<reference evidence="2" key="1">
    <citation type="submission" date="2016-10" db="EMBL/GenBank/DDBJ databases">
        <authorList>
            <person name="de Groot N.N."/>
        </authorList>
    </citation>
    <scope>NUCLEOTIDE SEQUENCE</scope>
</reference>